<dbReference type="PANTHER" id="PTHR45453:SF1">
    <property type="entry name" value="PHOSPHATE REGULON SENSOR PROTEIN PHOR"/>
    <property type="match status" value="1"/>
</dbReference>
<dbReference type="EMBL" id="MPVP01000016">
    <property type="protein sequence ID" value="OMD37871.1"/>
    <property type="molecule type" value="Genomic_DNA"/>
</dbReference>
<evidence type="ECO:0000256" key="1">
    <source>
        <dbReference type="ARBA" id="ARBA00000085"/>
    </source>
</evidence>
<dbReference type="InterPro" id="IPR003661">
    <property type="entry name" value="HisK_dim/P_dom"/>
</dbReference>
<keyword evidence="4" id="KW-0597">Phosphoprotein</keyword>
<evidence type="ECO:0000256" key="6">
    <source>
        <dbReference type="ARBA" id="ARBA00022741"/>
    </source>
</evidence>
<proteinExistence type="predicted"/>
<keyword evidence="7" id="KW-0418">Kinase</keyword>
<evidence type="ECO:0000256" key="10">
    <source>
        <dbReference type="SAM" id="Phobius"/>
    </source>
</evidence>
<comment type="catalytic activity">
    <reaction evidence="1">
        <text>ATP + protein L-histidine = ADP + protein N-phospho-L-histidine.</text>
        <dbReference type="EC" id="2.7.13.3"/>
    </reaction>
</comment>
<dbReference type="InterPro" id="IPR004358">
    <property type="entry name" value="Sig_transdc_His_kin-like_C"/>
</dbReference>
<dbReference type="InterPro" id="IPR005467">
    <property type="entry name" value="His_kinase_dom"/>
</dbReference>
<keyword evidence="9" id="KW-0902">Two-component regulatory system</keyword>
<dbReference type="Gene3D" id="1.10.287.130">
    <property type="match status" value="1"/>
</dbReference>
<dbReference type="Proteomes" id="UP000187158">
    <property type="component" value="Unassembled WGS sequence"/>
</dbReference>
<dbReference type="InterPro" id="IPR050351">
    <property type="entry name" value="BphY/WalK/GraS-like"/>
</dbReference>
<evidence type="ECO:0000256" key="8">
    <source>
        <dbReference type="ARBA" id="ARBA00022840"/>
    </source>
</evidence>
<keyword evidence="6" id="KW-0547">Nucleotide-binding</keyword>
<dbReference type="PRINTS" id="PR00344">
    <property type="entry name" value="BCTRLSENSOR"/>
</dbReference>
<organism evidence="12 13">
    <name type="scientific">Paenibacillus odorifer</name>
    <dbReference type="NCBI Taxonomy" id="189426"/>
    <lineage>
        <taxon>Bacteria</taxon>
        <taxon>Bacillati</taxon>
        <taxon>Bacillota</taxon>
        <taxon>Bacilli</taxon>
        <taxon>Bacillales</taxon>
        <taxon>Paenibacillaceae</taxon>
        <taxon>Paenibacillus</taxon>
    </lineage>
</organism>
<keyword evidence="10" id="KW-1133">Transmembrane helix</keyword>
<dbReference type="SUPFAM" id="SSF55874">
    <property type="entry name" value="ATPase domain of HSP90 chaperone/DNA topoisomerase II/histidine kinase"/>
    <property type="match status" value="1"/>
</dbReference>
<feature type="transmembrane region" description="Helical" evidence="10">
    <location>
        <begin position="159"/>
        <end position="182"/>
    </location>
</feature>
<dbReference type="RefSeq" id="WP_076218102.1">
    <property type="nucleotide sequence ID" value="NZ_MPVP01000016.1"/>
</dbReference>
<feature type="transmembrane region" description="Helical" evidence="10">
    <location>
        <begin position="12"/>
        <end position="34"/>
    </location>
</feature>
<evidence type="ECO:0000256" key="2">
    <source>
        <dbReference type="ARBA" id="ARBA00004370"/>
    </source>
</evidence>
<dbReference type="InterPro" id="IPR003594">
    <property type="entry name" value="HATPase_dom"/>
</dbReference>
<dbReference type="CDD" id="cd00082">
    <property type="entry name" value="HisKA"/>
    <property type="match status" value="1"/>
</dbReference>
<evidence type="ECO:0000313" key="12">
    <source>
        <dbReference type="EMBL" id="OMD37871.1"/>
    </source>
</evidence>
<dbReference type="Pfam" id="PF02518">
    <property type="entry name" value="HATPase_c"/>
    <property type="match status" value="1"/>
</dbReference>
<evidence type="ECO:0000256" key="7">
    <source>
        <dbReference type="ARBA" id="ARBA00022777"/>
    </source>
</evidence>
<keyword evidence="5" id="KW-0808">Transferase</keyword>
<comment type="subcellular location">
    <subcellularLocation>
        <location evidence="2">Membrane</location>
    </subcellularLocation>
</comment>
<comment type="caution">
    <text evidence="12">The sequence shown here is derived from an EMBL/GenBank/DDBJ whole genome shotgun (WGS) entry which is preliminary data.</text>
</comment>
<keyword evidence="13" id="KW-1185">Reference proteome</keyword>
<evidence type="ECO:0000256" key="9">
    <source>
        <dbReference type="ARBA" id="ARBA00023012"/>
    </source>
</evidence>
<keyword evidence="10" id="KW-0812">Transmembrane</keyword>
<dbReference type="PROSITE" id="PS50109">
    <property type="entry name" value="HIS_KIN"/>
    <property type="match status" value="1"/>
</dbReference>
<keyword evidence="10" id="KW-0472">Membrane</keyword>
<keyword evidence="8" id="KW-0067">ATP-binding</keyword>
<feature type="domain" description="Histidine kinase" evidence="11">
    <location>
        <begin position="198"/>
        <end position="415"/>
    </location>
</feature>
<dbReference type="CDD" id="cd00075">
    <property type="entry name" value="HATPase"/>
    <property type="match status" value="1"/>
</dbReference>
<evidence type="ECO:0000256" key="4">
    <source>
        <dbReference type="ARBA" id="ARBA00022553"/>
    </source>
</evidence>
<evidence type="ECO:0000259" key="11">
    <source>
        <dbReference type="PROSITE" id="PS50109"/>
    </source>
</evidence>
<dbReference type="SMART" id="SM00388">
    <property type="entry name" value="HisKA"/>
    <property type="match status" value="1"/>
</dbReference>
<evidence type="ECO:0000256" key="3">
    <source>
        <dbReference type="ARBA" id="ARBA00012438"/>
    </source>
</evidence>
<protein>
    <recommendedName>
        <fullName evidence="3">histidine kinase</fullName>
        <ecNumber evidence="3">2.7.13.3</ecNumber>
    </recommendedName>
</protein>
<evidence type="ECO:0000256" key="5">
    <source>
        <dbReference type="ARBA" id="ARBA00022679"/>
    </source>
</evidence>
<sequence length="415" mass="46994">MKKVTSNKKVIYLAILFCFILGQLGGTLIIKQLFLNYKLKDMLPQASAIAAEMAQNEMSIRGFKPYLMKVYDLEGNDLSPGDENKHLFFNVTSEEFKDALIDYIPEVIKYNKFAAIKNIKGFPSKSIVVGAPIIQDKQAVGVVFLLEPGSEFQAVLNGFYYVFTGTLLLGTLIISFFISSYLKEMKQLEKTRRDYIANISHELKSPIASIRALTETLADGMIQDEEKTNKYYGIILSECARLQRLIYDVLELSRMQNKKETWNKEKIDTQELVILIESKYSFLSDEMGIVFEITDNARNLPDVFSNKDKVLQLVNILMDNAMKYVQEDGKITFDAIVHSRVVTVQISDNGPGIAKEHLPYIFERFYKSEQSHNEKGSGLGLAIAEEIVNGLGEKISVTSKPGKGTAFQFTIRRFK</sequence>
<reference evidence="12 13" key="1">
    <citation type="submission" date="2016-11" db="EMBL/GenBank/DDBJ databases">
        <title>Paenibacillus species isolates.</title>
        <authorList>
            <person name="Beno S.M."/>
        </authorList>
    </citation>
    <scope>NUCLEOTIDE SEQUENCE [LARGE SCALE GENOMIC DNA]</scope>
    <source>
        <strain evidence="12 13">FSL H7-0433</strain>
    </source>
</reference>
<accession>A0ABX3GUT8</accession>
<dbReference type="InterPro" id="IPR036097">
    <property type="entry name" value="HisK_dim/P_sf"/>
</dbReference>
<dbReference type="PANTHER" id="PTHR45453">
    <property type="entry name" value="PHOSPHATE REGULON SENSOR PROTEIN PHOR"/>
    <property type="match status" value="1"/>
</dbReference>
<dbReference type="EC" id="2.7.13.3" evidence="3"/>
<dbReference type="Gene3D" id="3.30.565.10">
    <property type="entry name" value="Histidine kinase-like ATPase, C-terminal domain"/>
    <property type="match status" value="1"/>
</dbReference>
<dbReference type="InterPro" id="IPR036890">
    <property type="entry name" value="HATPase_C_sf"/>
</dbReference>
<name>A0ABX3GUT8_9BACL</name>
<dbReference type="Pfam" id="PF00512">
    <property type="entry name" value="HisKA"/>
    <property type="match status" value="1"/>
</dbReference>
<gene>
    <name evidence="12" type="ORF">BSO21_04925</name>
</gene>
<evidence type="ECO:0000313" key="13">
    <source>
        <dbReference type="Proteomes" id="UP000187158"/>
    </source>
</evidence>
<dbReference type="SMART" id="SM00387">
    <property type="entry name" value="HATPase_c"/>
    <property type="match status" value="1"/>
</dbReference>
<dbReference type="SUPFAM" id="SSF47384">
    <property type="entry name" value="Homodimeric domain of signal transducing histidine kinase"/>
    <property type="match status" value="1"/>
</dbReference>